<dbReference type="RefSeq" id="WP_394472011.1">
    <property type="nucleotide sequence ID" value="NZ_JBIGHY010000007.1"/>
</dbReference>
<name>A0ABW7ER84_9BURK</name>
<organism evidence="1 2">
    <name type="scientific">Pelomonas dachongensis</name>
    <dbReference type="NCBI Taxonomy" id="3299029"/>
    <lineage>
        <taxon>Bacteria</taxon>
        <taxon>Pseudomonadati</taxon>
        <taxon>Pseudomonadota</taxon>
        <taxon>Betaproteobacteria</taxon>
        <taxon>Burkholderiales</taxon>
        <taxon>Sphaerotilaceae</taxon>
        <taxon>Roseateles</taxon>
    </lineage>
</organism>
<keyword evidence="2" id="KW-1185">Reference proteome</keyword>
<proteinExistence type="predicted"/>
<accession>A0ABW7ER84</accession>
<sequence length="64" mass="6959">MADLSSTYESTMQPAGAGHPLLTALTRFWPGGHAKPVVDPVLGYESAQPWALVDVEEDAYRPPY</sequence>
<evidence type="ECO:0000313" key="2">
    <source>
        <dbReference type="Proteomes" id="UP001606300"/>
    </source>
</evidence>
<dbReference type="EMBL" id="JBIGHY010000007">
    <property type="protein sequence ID" value="MFG6415942.1"/>
    <property type="molecule type" value="Genomic_DNA"/>
</dbReference>
<gene>
    <name evidence="1" type="ORF">ACG02S_18770</name>
</gene>
<dbReference type="Proteomes" id="UP001606300">
    <property type="component" value="Unassembled WGS sequence"/>
</dbReference>
<comment type="caution">
    <text evidence="1">The sequence shown here is derived from an EMBL/GenBank/DDBJ whole genome shotgun (WGS) entry which is preliminary data.</text>
</comment>
<evidence type="ECO:0000313" key="1">
    <source>
        <dbReference type="EMBL" id="MFG6415942.1"/>
    </source>
</evidence>
<reference evidence="1 2" key="1">
    <citation type="submission" date="2024-09" db="EMBL/GenBank/DDBJ databases">
        <title>Novel species of the genus Pelomonas and Roseateles isolated from streams.</title>
        <authorList>
            <person name="Lu H."/>
        </authorList>
    </citation>
    <scope>NUCLEOTIDE SEQUENCE [LARGE SCALE GENOMIC DNA]</scope>
    <source>
        <strain evidence="1 2">DC23W</strain>
    </source>
</reference>
<protein>
    <submittedName>
        <fullName evidence="1">Uncharacterized protein</fullName>
    </submittedName>
</protein>